<evidence type="ECO:0000313" key="3">
    <source>
        <dbReference type="EMBL" id="RXR28835.1"/>
    </source>
</evidence>
<reference evidence="4" key="1">
    <citation type="submission" date="2019-01" db="EMBL/GenBank/DDBJ databases">
        <title>Cytophagaceae bacterium strain CAR-16.</title>
        <authorList>
            <person name="Chen W.-M."/>
        </authorList>
    </citation>
    <scope>NUCLEOTIDE SEQUENCE [LARGE SCALE GENOMIC DNA]</scope>
    <source>
        <strain evidence="4">CHR27</strain>
    </source>
</reference>
<feature type="transmembrane region" description="Helical" evidence="2">
    <location>
        <begin position="52"/>
        <end position="73"/>
    </location>
</feature>
<keyword evidence="2" id="KW-1133">Transmembrane helix</keyword>
<feature type="region of interest" description="Disordered" evidence="1">
    <location>
        <begin position="201"/>
        <end position="220"/>
    </location>
</feature>
<dbReference type="EMBL" id="SBKP01000007">
    <property type="protein sequence ID" value="RXR28835.1"/>
    <property type="molecule type" value="Genomic_DNA"/>
</dbReference>
<proteinExistence type="predicted"/>
<keyword evidence="2" id="KW-0812">Transmembrane</keyword>
<evidence type="ECO:0000313" key="4">
    <source>
        <dbReference type="Proteomes" id="UP000290958"/>
    </source>
</evidence>
<evidence type="ECO:0000256" key="1">
    <source>
        <dbReference type="SAM" id="MobiDB-lite"/>
    </source>
</evidence>
<gene>
    <name evidence="3" type="ORF">EQG66_08970</name>
</gene>
<dbReference type="Proteomes" id="UP000290958">
    <property type="component" value="Unassembled WGS sequence"/>
</dbReference>
<evidence type="ECO:0000256" key="2">
    <source>
        <dbReference type="SAM" id="Phobius"/>
    </source>
</evidence>
<comment type="caution">
    <text evidence="3">The sequence shown here is derived from an EMBL/GenBank/DDBJ whole genome shotgun (WGS) entry which is preliminary data.</text>
</comment>
<dbReference type="RefSeq" id="WP_129404253.1">
    <property type="nucleotide sequence ID" value="NZ_SBKP01000007.1"/>
</dbReference>
<accession>A0A4Q1KHK5</accession>
<dbReference type="AlphaFoldDB" id="A0A4Q1KHK5"/>
<keyword evidence="2" id="KW-0472">Membrane</keyword>
<sequence length="288" mass="30101">MKRRNAHLVLVSLAAIGGAGAGALLPVDMLELASSTIGLDRFIPAAAPPLGASARLIIIACAGLGAGGLAALLSPLKTPVAPKDTEDTEMTFIASTFSALFRRGAKRVEQIDDMPAAEPEIELAPSVRRADAHPDAPPRAPLIVSRDLAGEASPLVDEEPRGPIVEDITGLSMPRAPEPLPWEAIETEMSRLLENVRFRSVEDTPDASEQSADSSAVEPTIRDLTERLERGIARRRGEYAAIPAAAILPQPEDQVPEEAALPAALPAAPSPDLDAALAVLRGLTAKAG</sequence>
<organism evidence="3 4">
    <name type="scientific">Sphingobium fluviale</name>
    <dbReference type="NCBI Taxonomy" id="2506423"/>
    <lineage>
        <taxon>Bacteria</taxon>
        <taxon>Pseudomonadati</taxon>
        <taxon>Pseudomonadota</taxon>
        <taxon>Alphaproteobacteria</taxon>
        <taxon>Sphingomonadales</taxon>
        <taxon>Sphingomonadaceae</taxon>
        <taxon>Sphingobium</taxon>
    </lineage>
</organism>
<keyword evidence="4" id="KW-1185">Reference proteome</keyword>
<name>A0A4Q1KHK5_9SPHN</name>
<protein>
    <submittedName>
        <fullName evidence="3">Uncharacterized protein</fullName>
    </submittedName>
</protein>